<gene>
    <name evidence="5" type="primary">rpmC</name>
    <name evidence="6" type="ORF">Fokcrypt_00296</name>
</gene>
<sequence length="59" mass="6994">MKFSELRNKTLEELRKMELELKDTLFAKRLAKNIVGSKFIKRGIARIKTMITNIKKEKI</sequence>
<accession>A0ABZ0UNS4</accession>
<dbReference type="RefSeq" id="WP_323722429.1">
    <property type="nucleotide sequence ID" value="NZ_CP110343.1"/>
</dbReference>
<evidence type="ECO:0000256" key="4">
    <source>
        <dbReference type="ARBA" id="ARBA00035204"/>
    </source>
</evidence>
<keyword evidence="2 5" id="KW-0689">Ribosomal protein</keyword>
<evidence type="ECO:0000256" key="2">
    <source>
        <dbReference type="ARBA" id="ARBA00022980"/>
    </source>
</evidence>
<organism evidence="6 7">
    <name type="scientific">Candidatus Fokinia crypta</name>
    <dbReference type="NCBI Taxonomy" id="1920990"/>
    <lineage>
        <taxon>Bacteria</taxon>
        <taxon>Pseudomonadati</taxon>
        <taxon>Pseudomonadota</taxon>
        <taxon>Alphaproteobacteria</taxon>
        <taxon>Rickettsiales</taxon>
        <taxon>Candidatus Midichloriaceae</taxon>
        <taxon>Candidatus Fokinia</taxon>
    </lineage>
</organism>
<reference evidence="6" key="1">
    <citation type="submission" date="2022-10" db="EMBL/GenBank/DDBJ databases">
        <title>Host association and intracellularity evolved multiple times independently in the Rickettsiales.</title>
        <authorList>
            <person name="Castelli M."/>
            <person name="Nardi T."/>
            <person name="Gammuto L."/>
            <person name="Bellinzona G."/>
            <person name="Sabaneyeva E."/>
            <person name="Potekhin A."/>
            <person name="Serra V."/>
            <person name="Petroni G."/>
            <person name="Sassera D."/>
        </authorList>
    </citation>
    <scope>NUCLEOTIDE SEQUENCE [LARGE SCALE GENOMIC DNA]</scope>
    <source>
        <strain evidence="6">US_Bl 11III1</strain>
    </source>
</reference>
<keyword evidence="3 5" id="KW-0687">Ribonucleoprotein</keyword>
<dbReference type="HAMAP" id="MF_00374">
    <property type="entry name" value="Ribosomal_uL29"/>
    <property type="match status" value="1"/>
</dbReference>
<evidence type="ECO:0000256" key="5">
    <source>
        <dbReference type="HAMAP-Rule" id="MF_00374"/>
    </source>
</evidence>
<dbReference type="EMBL" id="CP110343">
    <property type="protein sequence ID" value="WPX97778.1"/>
    <property type="molecule type" value="Genomic_DNA"/>
</dbReference>
<proteinExistence type="inferred from homology"/>
<protein>
    <recommendedName>
        <fullName evidence="4 5">Large ribosomal subunit protein uL29</fullName>
    </recommendedName>
</protein>
<dbReference type="NCBIfam" id="TIGR00012">
    <property type="entry name" value="L29"/>
    <property type="match status" value="1"/>
</dbReference>
<dbReference type="GO" id="GO:0005840">
    <property type="term" value="C:ribosome"/>
    <property type="evidence" value="ECO:0007669"/>
    <property type="project" value="UniProtKB-KW"/>
</dbReference>
<dbReference type="InterPro" id="IPR001854">
    <property type="entry name" value="Ribosomal_uL29"/>
</dbReference>
<evidence type="ECO:0000313" key="6">
    <source>
        <dbReference type="EMBL" id="WPX97778.1"/>
    </source>
</evidence>
<evidence type="ECO:0000256" key="1">
    <source>
        <dbReference type="ARBA" id="ARBA00009254"/>
    </source>
</evidence>
<comment type="similarity">
    <text evidence="1 5">Belongs to the universal ribosomal protein uL29 family.</text>
</comment>
<keyword evidence="7" id="KW-1185">Reference proteome</keyword>
<dbReference type="SUPFAM" id="SSF46561">
    <property type="entry name" value="Ribosomal protein L29 (L29p)"/>
    <property type="match status" value="1"/>
</dbReference>
<dbReference type="Gene3D" id="1.10.287.310">
    <property type="match status" value="1"/>
</dbReference>
<evidence type="ECO:0000313" key="7">
    <source>
        <dbReference type="Proteomes" id="UP001325140"/>
    </source>
</evidence>
<dbReference type="InterPro" id="IPR036049">
    <property type="entry name" value="Ribosomal_uL29_sf"/>
</dbReference>
<dbReference type="Proteomes" id="UP001325140">
    <property type="component" value="Chromosome"/>
</dbReference>
<name>A0ABZ0UNS4_9RICK</name>
<evidence type="ECO:0000256" key="3">
    <source>
        <dbReference type="ARBA" id="ARBA00023274"/>
    </source>
</evidence>